<dbReference type="SUPFAM" id="SSF51735">
    <property type="entry name" value="NAD(P)-binding Rossmann-fold domains"/>
    <property type="match status" value="1"/>
</dbReference>
<comment type="caution">
    <text evidence="2">The sequence shown here is derived from an EMBL/GenBank/DDBJ whole genome shotgun (WGS) entry which is preliminary data.</text>
</comment>
<dbReference type="PANTHER" id="PTHR43355:SF2">
    <property type="entry name" value="FLAVIN REDUCTASE (NADPH)"/>
    <property type="match status" value="1"/>
</dbReference>
<gene>
    <name evidence="2" type="ORF">ICC18_18010</name>
</gene>
<organism evidence="2 3">
    <name type="scientific">Paenibacillus sedimenti</name>
    <dbReference type="NCBI Taxonomy" id="2770274"/>
    <lineage>
        <taxon>Bacteria</taxon>
        <taxon>Bacillati</taxon>
        <taxon>Bacillota</taxon>
        <taxon>Bacilli</taxon>
        <taxon>Bacillales</taxon>
        <taxon>Paenibacillaceae</taxon>
        <taxon>Paenibacillus</taxon>
    </lineage>
</organism>
<evidence type="ECO:0000259" key="1">
    <source>
        <dbReference type="Pfam" id="PF13460"/>
    </source>
</evidence>
<dbReference type="RefSeq" id="WP_188175811.1">
    <property type="nucleotide sequence ID" value="NZ_JACVVD010000006.1"/>
</dbReference>
<protein>
    <submittedName>
        <fullName evidence="2">NAD(P)H-binding protein</fullName>
    </submittedName>
</protein>
<sequence length="207" mass="22415">MRILILGATGRVGGKIFDKALADGHEVTTLVRDTNKLAGIFSENAIILQGNACCEKDVQNVLRDVELVISCLGTDGGTVLTESMPLVIQEMKSQGIKRIVTVGTAGILQSREHPGLLRYESPDSRRSSIRAAEEHRKAWELLAASGLDWTVVCPTYLPDGEPLGTYRVERDYLPDGGMSISVGDTADFTYKEALARGFVGCRVGLAY</sequence>
<feature type="domain" description="NAD(P)-binding" evidence="1">
    <location>
        <begin position="7"/>
        <end position="190"/>
    </location>
</feature>
<accession>A0A926QL20</accession>
<dbReference type="InterPro" id="IPR016040">
    <property type="entry name" value="NAD(P)-bd_dom"/>
</dbReference>
<dbReference type="Proteomes" id="UP000650466">
    <property type="component" value="Unassembled WGS sequence"/>
</dbReference>
<name>A0A926QL20_9BACL</name>
<evidence type="ECO:0000313" key="2">
    <source>
        <dbReference type="EMBL" id="MBD0382014.1"/>
    </source>
</evidence>
<reference evidence="2" key="1">
    <citation type="submission" date="2020-09" db="EMBL/GenBank/DDBJ databases">
        <title>Draft Genome Sequence of Paenibacillus sp. WST5.</title>
        <authorList>
            <person name="Bao Z."/>
        </authorList>
    </citation>
    <scope>NUCLEOTIDE SEQUENCE</scope>
    <source>
        <strain evidence="2">WST5</strain>
    </source>
</reference>
<dbReference type="Gene3D" id="3.40.50.720">
    <property type="entry name" value="NAD(P)-binding Rossmann-like Domain"/>
    <property type="match status" value="1"/>
</dbReference>
<dbReference type="InterPro" id="IPR036291">
    <property type="entry name" value="NAD(P)-bd_dom_sf"/>
</dbReference>
<dbReference type="AlphaFoldDB" id="A0A926QL20"/>
<dbReference type="GO" id="GO:0016646">
    <property type="term" value="F:oxidoreductase activity, acting on the CH-NH group of donors, NAD or NADP as acceptor"/>
    <property type="evidence" value="ECO:0007669"/>
    <property type="project" value="TreeGrafter"/>
</dbReference>
<dbReference type="PANTHER" id="PTHR43355">
    <property type="entry name" value="FLAVIN REDUCTASE (NADPH)"/>
    <property type="match status" value="1"/>
</dbReference>
<dbReference type="EMBL" id="JACVVD010000006">
    <property type="protein sequence ID" value="MBD0382014.1"/>
    <property type="molecule type" value="Genomic_DNA"/>
</dbReference>
<proteinExistence type="predicted"/>
<keyword evidence="3" id="KW-1185">Reference proteome</keyword>
<dbReference type="Pfam" id="PF13460">
    <property type="entry name" value="NAD_binding_10"/>
    <property type="match status" value="1"/>
</dbReference>
<dbReference type="InterPro" id="IPR051606">
    <property type="entry name" value="Polyketide_Oxido-like"/>
</dbReference>
<evidence type="ECO:0000313" key="3">
    <source>
        <dbReference type="Proteomes" id="UP000650466"/>
    </source>
</evidence>